<evidence type="ECO:0000256" key="4">
    <source>
        <dbReference type="ARBA" id="ARBA00023163"/>
    </source>
</evidence>
<dbReference type="GO" id="GO:0003743">
    <property type="term" value="F:translation initiation factor activity"/>
    <property type="evidence" value="ECO:0007669"/>
    <property type="project" value="UniProtKB-KW"/>
</dbReference>
<evidence type="ECO:0000313" key="10">
    <source>
        <dbReference type="Proteomes" id="UP000326924"/>
    </source>
</evidence>
<comment type="similarity">
    <text evidence="2">Belongs to the TAF12 family.</text>
</comment>
<dbReference type="GO" id="GO:0017025">
    <property type="term" value="F:TBP-class protein binding"/>
    <property type="evidence" value="ECO:0007669"/>
    <property type="project" value="TreeGrafter"/>
</dbReference>
<comment type="subcellular location">
    <subcellularLocation>
        <location evidence="1">Nucleus</location>
    </subcellularLocation>
</comment>
<dbReference type="Pfam" id="PF03847">
    <property type="entry name" value="TFIID_20kDa"/>
    <property type="match status" value="1"/>
</dbReference>
<dbReference type="FunFam" id="1.10.20.10:FF:000011">
    <property type="entry name" value="Transcription initiation factor TFIID subunit 12"/>
    <property type="match status" value="1"/>
</dbReference>
<keyword evidence="4" id="KW-0804">Transcription</keyword>
<dbReference type="EMBL" id="VXIS01000130">
    <property type="protein sequence ID" value="KAA8902576.1"/>
    <property type="molecule type" value="Genomic_DNA"/>
</dbReference>
<gene>
    <name evidence="9" type="ORF">FN846DRAFT_780478</name>
</gene>
<evidence type="ECO:0000256" key="6">
    <source>
        <dbReference type="ARBA" id="ARBA00075089"/>
    </source>
</evidence>
<keyword evidence="5" id="KW-0539">Nucleus</keyword>
<dbReference type="SUPFAM" id="SSF47113">
    <property type="entry name" value="Histone-fold"/>
    <property type="match status" value="1"/>
</dbReference>
<dbReference type="InParanoid" id="A0A5J5ETK1"/>
<evidence type="ECO:0000256" key="2">
    <source>
        <dbReference type="ARBA" id="ARBA00007530"/>
    </source>
</evidence>
<dbReference type="Gene3D" id="1.10.20.10">
    <property type="entry name" value="Histone, subunit A"/>
    <property type="match status" value="1"/>
</dbReference>
<evidence type="ECO:0000259" key="8">
    <source>
        <dbReference type="Pfam" id="PF03847"/>
    </source>
</evidence>
<feature type="domain" description="Transcription initiation factor TFIID subunit 12" evidence="8">
    <location>
        <begin position="29"/>
        <end position="96"/>
    </location>
</feature>
<dbReference type="CDD" id="cd07981">
    <property type="entry name" value="HFD_TAF12"/>
    <property type="match status" value="1"/>
</dbReference>
<dbReference type="InterPro" id="IPR009072">
    <property type="entry name" value="Histone-fold"/>
</dbReference>
<dbReference type="PANTHER" id="PTHR12264">
    <property type="entry name" value="TRANSCRIPTION INITIATION FACTOR TFIID SUBUNIT 12"/>
    <property type="match status" value="1"/>
</dbReference>
<keyword evidence="10" id="KW-1185">Reference proteome</keyword>
<sequence length="140" mass="15619">MPTNQVLGTPAIVAKPPFEFDEGGMGLLSKRKLEELVKQIDPDEKLDPDVEESILEIVDEFIDNIATTACKMAKLRGSDTLDIKDIQIILERNYNIRIPGYSADEIRTVRKFNPAPGYHHKMNALIAQKQLAQTAGKNGE</sequence>
<dbReference type="GO" id="GO:0005669">
    <property type="term" value="C:transcription factor TFIID complex"/>
    <property type="evidence" value="ECO:0007669"/>
    <property type="project" value="InterPro"/>
</dbReference>
<dbReference type="InterPro" id="IPR037794">
    <property type="entry name" value="TAF12"/>
</dbReference>
<evidence type="ECO:0000256" key="7">
    <source>
        <dbReference type="ARBA" id="ARBA00093657"/>
    </source>
</evidence>
<protein>
    <recommendedName>
        <fullName evidence="6">TBP-associated factor 12</fullName>
    </recommendedName>
    <alternativeName>
        <fullName evidence="7">Transcription initiation factor TFIID subunit 12</fullName>
    </alternativeName>
</protein>
<dbReference type="PANTHER" id="PTHR12264:SF21">
    <property type="entry name" value="TRANSCRIPTION INITIATION FACTOR TFIID SUBUNIT 12"/>
    <property type="match status" value="1"/>
</dbReference>
<proteinExistence type="inferred from homology"/>
<dbReference type="AlphaFoldDB" id="A0A5J5ETK1"/>
<dbReference type="GO" id="GO:0000124">
    <property type="term" value="C:SAGA complex"/>
    <property type="evidence" value="ECO:0007669"/>
    <property type="project" value="InterPro"/>
</dbReference>
<evidence type="ECO:0000256" key="3">
    <source>
        <dbReference type="ARBA" id="ARBA00023015"/>
    </source>
</evidence>
<keyword evidence="9" id="KW-0396">Initiation factor</keyword>
<dbReference type="OrthoDB" id="2193432at2759"/>
<evidence type="ECO:0000313" key="9">
    <source>
        <dbReference type="EMBL" id="KAA8902576.1"/>
    </source>
</evidence>
<dbReference type="GO" id="GO:0003677">
    <property type="term" value="F:DNA binding"/>
    <property type="evidence" value="ECO:0007669"/>
    <property type="project" value="TreeGrafter"/>
</dbReference>
<dbReference type="GO" id="GO:0051123">
    <property type="term" value="P:RNA polymerase II preinitiation complex assembly"/>
    <property type="evidence" value="ECO:0007669"/>
    <property type="project" value="TreeGrafter"/>
</dbReference>
<accession>A0A5J5ETK1</accession>
<keyword evidence="3" id="KW-0805">Transcription regulation</keyword>
<comment type="caution">
    <text evidence="9">The sequence shown here is derived from an EMBL/GenBank/DDBJ whole genome shotgun (WGS) entry which is preliminary data.</text>
</comment>
<evidence type="ECO:0000256" key="5">
    <source>
        <dbReference type="ARBA" id="ARBA00023242"/>
    </source>
</evidence>
<name>A0A5J5ETK1_9PEZI</name>
<dbReference type="GO" id="GO:0046982">
    <property type="term" value="F:protein heterodimerization activity"/>
    <property type="evidence" value="ECO:0007669"/>
    <property type="project" value="InterPro"/>
</dbReference>
<dbReference type="Proteomes" id="UP000326924">
    <property type="component" value="Unassembled WGS sequence"/>
</dbReference>
<organism evidence="9 10">
    <name type="scientific">Sphaerosporella brunnea</name>
    <dbReference type="NCBI Taxonomy" id="1250544"/>
    <lineage>
        <taxon>Eukaryota</taxon>
        <taxon>Fungi</taxon>
        <taxon>Dikarya</taxon>
        <taxon>Ascomycota</taxon>
        <taxon>Pezizomycotina</taxon>
        <taxon>Pezizomycetes</taxon>
        <taxon>Pezizales</taxon>
        <taxon>Pyronemataceae</taxon>
        <taxon>Sphaerosporella</taxon>
    </lineage>
</organism>
<evidence type="ECO:0000256" key="1">
    <source>
        <dbReference type="ARBA" id="ARBA00004123"/>
    </source>
</evidence>
<keyword evidence="9" id="KW-0648">Protein biosynthesis</keyword>
<reference evidence="9 10" key="1">
    <citation type="submission" date="2019-09" db="EMBL/GenBank/DDBJ databases">
        <title>Draft genome of the ectomycorrhizal ascomycete Sphaerosporella brunnea.</title>
        <authorList>
            <consortium name="DOE Joint Genome Institute"/>
            <person name="Benucci G.M."/>
            <person name="Marozzi G."/>
            <person name="Antonielli L."/>
            <person name="Sanchez S."/>
            <person name="Marco P."/>
            <person name="Wang X."/>
            <person name="Falini L.B."/>
            <person name="Barry K."/>
            <person name="Haridas S."/>
            <person name="Lipzen A."/>
            <person name="Labutti K."/>
            <person name="Grigoriev I.V."/>
            <person name="Murat C."/>
            <person name="Martin F."/>
            <person name="Albertini E."/>
            <person name="Donnini D."/>
            <person name="Bonito G."/>
        </authorList>
    </citation>
    <scope>NUCLEOTIDE SEQUENCE [LARGE SCALE GENOMIC DNA]</scope>
    <source>
        <strain evidence="9 10">Sb_GMNB300</strain>
    </source>
</reference>
<dbReference type="InterPro" id="IPR003228">
    <property type="entry name" value="TFIID_TAF12_dom"/>
</dbReference>